<sequence>MNTTSNIGLTFYQNLGKLFYAVAASDKVVRGSEYDSLKKIIKTEWVHVDDLQDEFGADAAFQIEIIFDWLNDKELSAEEAFNDFKNYYNENKHRFSNTIKIMIWNTVNTIAGAFSGKNKSELTMLANLKLMFDR</sequence>
<name>A0A504JLM0_9FLAO</name>
<proteinExistence type="predicted"/>
<gene>
    <name evidence="1" type="ORF">FHK87_07875</name>
</gene>
<dbReference type="EMBL" id="VFWZ01000002">
    <property type="protein sequence ID" value="TPN87491.1"/>
    <property type="molecule type" value="Genomic_DNA"/>
</dbReference>
<accession>A0A504JLM0</accession>
<evidence type="ECO:0008006" key="3">
    <source>
        <dbReference type="Google" id="ProtNLM"/>
    </source>
</evidence>
<dbReference type="OrthoDB" id="979732at2"/>
<evidence type="ECO:0000313" key="2">
    <source>
        <dbReference type="Proteomes" id="UP000315540"/>
    </source>
</evidence>
<keyword evidence="2" id="KW-1185">Reference proteome</keyword>
<dbReference type="Proteomes" id="UP000315540">
    <property type="component" value="Unassembled WGS sequence"/>
</dbReference>
<dbReference type="RefSeq" id="WP_140592133.1">
    <property type="nucleotide sequence ID" value="NZ_VFWZ01000002.1"/>
</dbReference>
<protein>
    <recommendedName>
        <fullName evidence="3">TerB family tellurite resistance protein</fullName>
    </recommendedName>
</protein>
<evidence type="ECO:0000313" key="1">
    <source>
        <dbReference type="EMBL" id="TPN87491.1"/>
    </source>
</evidence>
<comment type="caution">
    <text evidence="1">The sequence shown here is derived from an EMBL/GenBank/DDBJ whole genome shotgun (WGS) entry which is preliminary data.</text>
</comment>
<organism evidence="1 2">
    <name type="scientific">Aquimarina algicola</name>
    <dbReference type="NCBI Taxonomy" id="2589995"/>
    <lineage>
        <taxon>Bacteria</taxon>
        <taxon>Pseudomonadati</taxon>
        <taxon>Bacteroidota</taxon>
        <taxon>Flavobacteriia</taxon>
        <taxon>Flavobacteriales</taxon>
        <taxon>Flavobacteriaceae</taxon>
        <taxon>Aquimarina</taxon>
    </lineage>
</organism>
<dbReference type="AlphaFoldDB" id="A0A504JLM0"/>
<reference evidence="1 2" key="1">
    <citation type="submission" date="2019-06" db="EMBL/GenBank/DDBJ databases">
        <authorList>
            <person name="Meng X."/>
        </authorList>
    </citation>
    <scope>NUCLEOTIDE SEQUENCE [LARGE SCALE GENOMIC DNA]</scope>
    <source>
        <strain evidence="1 2">M625</strain>
    </source>
</reference>